<keyword evidence="3" id="KW-0479">Metal-binding</keyword>
<gene>
    <name evidence="14" type="primary">E75</name>
</gene>
<dbReference type="SUPFAM" id="SSF57716">
    <property type="entry name" value="Glucocorticoid receptor-like (DNA-binding domain)"/>
    <property type="match status" value="1"/>
</dbReference>
<dbReference type="InterPro" id="IPR001628">
    <property type="entry name" value="Znf_hrmn_rcpt"/>
</dbReference>
<dbReference type="GO" id="GO:0020037">
    <property type="term" value="F:heme binding"/>
    <property type="evidence" value="ECO:0007669"/>
    <property type="project" value="UniProtKB-ARBA"/>
</dbReference>
<dbReference type="PANTHER" id="PTHR24082">
    <property type="entry name" value="NUCLEAR HORMONE RECEPTOR"/>
    <property type="match status" value="1"/>
</dbReference>
<dbReference type="Gene3D" id="1.10.565.10">
    <property type="entry name" value="Retinoid X Receptor"/>
    <property type="match status" value="1"/>
</dbReference>
<evidence type="ECO:0000256" key="1">
    <source>
        <dbReference type="ARBA" id="ARBA00004496"/>
    </source>
</evidence>
<feature type="domain" description="NR LBD" evidence="13">
    <location>
        <begin position="141"/>
        <end position="395"/>
    </location>
</feature>
<evidence type="ECO:0000256" key="3">
    <source>
        <dbReference type="ARBA" id="ARBA00022723"/>
    </source>
</evidence>
<name>A0A220NKM7_PALCI</name>
<dbReference type="Pfam" id="PF00104">
    <property type="entry name" value="Hormone_recep"/>
    <property type="match status" value="1"/>
</dbReference>
<dbReference type="GO" id="GO:0000122">
    <property type="term" value="P:negative regulation of transcription by RNA polymerase II"/>
    <property type="evidence" value="ECO:0007669"/>
    <property type="project" value="TreeGrafter"/>
</dbReference>
<dbReference type="SMART" id="SM00399">
    <property type="entry name" value="ZnF_C4"/>
    <property type="match status" value="1"/>
</dbReference>
<comment type="subcellular location">
    <subcellularLocation>
        <location evidence="1">Cytoplasm</location>
    </subcellularLocation>
</comment>
<dbReference type="PRINTS" id="PR00398">
    <property type="entry name" value="STRDHORMONER"/>
</dbReference>
<dbReference type="GO" id="GO:0007553">
    <property type="term" value="P:regulation of ecdysteroid metabolic process"/>
    <property type="evidence" value="ECO:0007669"/>
    <property type="project" value="UniProtKB-ARBA"/>
</dbReference>
<evidence type="ECO:0000256" key="9">
    <source>
        <dbReference type="ARBA" id="ARBA00023170"/>
    </source>
</evidence>
<dbReference type="Pfam" id="PF00105">
    <property type="entry name" value="zf-C4"/>
    <property type="match status" value="1"/>
</dbReference>
<feature type="region of interest" description="Disordered" evidence="11">
    <location>
        <begin position="460"/>
        <end position="526"/>
    </location>
</feature>
<keyword evidence="7" id="KW-0238">DNA-binding</keyword>
<dbReference type="SMART" id="SM00430">
    <property type="entry name" value="HOLI"/>
    <property type="match status" value="1"/>
</dbReference>
<dbReference type="PANTHER" id="PTHR24082:SF473">
    <property type="entry name" value="ECDYSONE-INDUCED PROTEIN 75B, ISOFORM B"/>
    <property type="match status" value="1"/>
</dbReference>
<dbReference type="InterPro" id="IPR000536">
    <property type="entry name" value="Nucl_hrmn_rcpt_lig-bd"/>
</dbReference>
<feature type="compositionally biased region" description="Low complexity" evidence="11">
    <location>
        <begin position="502"/>
        <end position="513"/>
    </location>
</feature>
<dbReference type="InterPro" id="IPR035500">
    <property type="entry name" value="NHR-like_dom_sf"/>
</dbReference>
<dbReference type="InterPro" id="IPR050234">
    <property type="entry name" value="Nuclear_hormone_rcpt_NR1"/>
</dbReference>
<protein>
    <submittedName>
        <fullName evidence="14">Nuclear hormone receptor E75</fullName>
    </submittedName>
</protein>
<dbReference type="GO" id="GO:0000978">
    <property type="term" value="F:RNA polymerase II cis-regulatory region sequence-specific DNA binding"/>
    <property type="evidence" value="ECO:0007669"/>
    <property type="project" value="TreeGrafter"/>
</dbReference>
<dbReference type="SUPFAM" id="SSF48508">
    <property type="entry name" value="Nuclear receptor ligand-binding domain"/>
    <property type="match status" value="1"/>
</dbReference>
<dbReference type="PROSITE" id="PS51030">
    <property type="entry name" value="NUCLEAR_REC_DBD_2"/>
    <property type="match status" value="1"/>
</dbReference>
<dbReference type="GO" id="GO:0004879">
    <property type="term" value="F:nuclear receptor activity"/>
    <property type="evidence" value="ECO:0007669"/>
    <property type="project" value="TreeGrafter"/>
</dbReference>
<evidence type="ECO:0000256" key="10">
    <source>
        <dbReference type="ARBA" id="ARBA00023242"/>
    </source>
</evidence>
<dbReference type="PRINTS" id="PR00047">
    <property type="entry name" value="STROIDFINGER"/>
</dbReference>
<dbReference type="PROSITE" id="PS00031">
    <property type="entry name" value="NUCLEAR_REC_DBD_1"/>
    <property type="match status" value="1"/>
</dbReference>
<dbReference type="AlphaFoldDB" id="A0A220NKM7"/>
<dbReference type="GO" id="GO:0018990">
    <property type="term" value="P:ecdysis, chitin-based cuticle"/>
    <property type="evidence" value="ECO:0007669"/>
    <property type="project" value="UniProtKB-ARBA"/>
</dbReference>
<evidence type="ECO:0000256" key="7">
    <source>
        <dbReference type="ARBA" id="ARBA00023125"/>
    </source>
</evidence>
<dbReference type="CDD" id="cd07166">
    <property type="entry name" value="NR_DBD_REV_ERB"/>
    <property type="match status" value="1"/>
</dbReference>
<evidence type="ECO:0000259" key="12">
    <source>
        <dbReference type="PROSITE" id="PS51030"/>
    </source>
</evidence>
<dbReference type="GO" id="GO:0035075">
    <property type="term" value="P:response to ecdysone"/>
    <property type="evidence" value="ECO:0007669"/>
    <property type="project" value="UniProtKB-ARBA"/>
</dbReference>
<keyword evidence="8" id="KW-0804">Transcription</keyword>
<evidence type="ECO:0000256" key="5">
    <source>
        <dbReference type="ARBA" id="ARBA00022833"/>
    </source>
</evidence>
<feature type="domain" description="Nuclear receptor" evidence="12">
    <location>
        <begin position="32"/>
        <end position="108"/>
    </location>
</feature>
<evidence type="ECO:0000256" key="4">
    <source>
        <dbReference type="ARBA" id="ARBA00022771"/>
    </source>
</evidence>
<dbReference type="Gene3D" id="3.30.50.10">
    <property type="entry name" value="Erythroid Transcription Factor GATA-1, subunit A"/>
    <property type="match status" value="1"/>
</dbReference>
<evidence type="ECO:0000259" key="13">
    <source>
        <dbReference type="PROSITE" id="PS51843"/>
    </source>
</evidence>
<keyword evidence="5" id="KW-0862">Zinc</keyword>
<feature type="region of interest" description="Disordered" evidence="11">
    <location>
        <begin position="818"/>
        <end position="839"/>
    </location>
</feature>
<dbReference type="PROSITE" id="PS51843">
    <property type="entry name" value="NR_LBD"/>
    <property type="match status" value="1"/>
</dbReference>
<evidence type="ECO:0000256" key="8">
    <source>
        <dbReference type="ARBA" id="ARBA00023163"/>
    </source>
</evidence>
<keyword evidence="4" id="KW-0863">Zinc-finger</keyword>
<keyword evidence="9 14" id="KW-0675">Receptor</keyword>
<organism evidence="14">
    <name type="scientific">Palaemon carinicauda</name>
    <name type="common">Ridgetail white prawn</name>
    <name type="synonym">Exopalaemon carinicauda</name>
    <dbReference type="NCBI Taxonomy" id="392227"/>
    <lineage>
        <taxon>Eukaryota</taxon>
        <taxon>Metazoa</taxon>
        <taxon>Ecdysozoa</taxon>
        <taxon>Arthropoda</taxon>
        <taxon>Crustacea</taxon>
        <taxon>Multicrustacea</taxon>
        <taxon>Malacostraca</taxon>
        <taxon>Eumalacostraca</taxon>
        <taxon>Eucarida</taxon>
        <taxon>Decapoda</taxon>
        <taxon>Pleocyemata</taxon>
        <taxon>Caridea</taxon>
        <taxon>Palaemonoidea</taxon>
        <taxon>Palaemonidae</taxon>
        <taxon>Palaemon</taxon>
    </lineage>
</organism>
<dbReference type="InterPro" id="IPR013088">
    <property type="entry name" value="Znf_NHR/GATA"/>
</dbReference>
<dbReference type="GO" id="GO:0008270">
    <property type="term" value="F:zinc ion binding"/>
    <property type="evidence" value="ECO:0007669"/>
    <property type="project" value="UniProtKB-KW"/>
</dbReference>
<dbReference type="GO" id="GO:0009755">
    <property type="term" value="P:hormone-mediated signaling pathway"/>
    <property type="evidence" value="ECO:0007669"/>
    <property type="project" value="TreeGrafter"/>
</dbReference>
<evidence type="ECO:0000256" key="6">
    <source>
        <dbReference type="ARBA" id="ARBA00023015"/>
    </source>
</evidence>
<dbReference type="GO" id="GO:0030154">
    <property type="term" value="P:cell differentiation"/>
    <property type="evidence" value="ECO:0007669"/>
    <property type="project" value="TreeGrafter"/>
</dbReference>
<evidence type="ECO:0000256" key="11">
    <source>
        <dbReference type="SAM" id="MobiDB-lite"/>
    </source>
</evidence>
<sequence length="839" mass="92276">MEPVYCEQEYYDIPNDSQVLVDKTVIEFDGTTVLCRVCGDKASGFHYGVHSCEGCKGFFRRSIQQKIQYRPCTKNQQCSILRINRNRCQYCRLKKCIAVGMSRDAVRFGRVPKREKAKILAAMQSVNARSQEKAVLAELEDDTRVIAAIIRAHMDTCEFTQDKVAPMLQQARAHPSYTQCPPTLACPLNPRPVPLHGQQEMVQDFSERFSPAIRGVVEFAKRLPGFQQLPQEDQVTLLKAGVFEVLLVRLAAMFDARTNTMLCLNGQLLRREALHTSVNARFLMDSMFDFAERVNCLSLNDAELALFCAVVILAPDRPGLRNAELVERVQRRLGNCLQAVISKHHPERPNLHQELLCKIPDLRTLNTLHSEKLLKYKMTEHTAAANGAWDYRSWNSEQESSIGSPSSSCAADEAMQSPVSCSESVIGESGSSSESLCGSEVSGYSELRQPFPLARRRHDLSEGASSGDEATESPLKCPFSKRKSESPDDSGIESGTDRSDKLSSPSVCSSPRSSIDEKSEEDQEDMPVLRRALQAPPIINTDLLIESVYKPHKKFRALRREDEPHSSQPTPSILAQTLSQPLQQTPPPPPPVVSSMSVVSSQSTVSSSNSTLAATLASSLESTLSTVDIKADPTQSRLVNKHSTLARTLLRGTNKTTEDHMRRADYLHTMIMRHEAPREQLAPVSNSSSNNCVSPAPYHVPQAALDRLQPPVSSWSFATSRSCPSSSSNSCVSSLSPMQPAVTAQPRLHLLTTPTPSRYCEPRVSVTPVGLGAQPTSSIQIPTSQSVSITPVGMGLGVQPQRASLSPVVELQVDIADSQPLNLSKKTPPPTPQEFILEA</sequence>
<evidence type="ECO:0000256" key="2">
    <source>
        <dbReference type="ARBA" id="ARBA00008092"/>
    </source>
</evidence>
<dbReference type="FunFam" id="1.10.565.10:FF:000029">
    <property type="entry name" value="Ecdysone-induced protein 75B, isoform B"/>
    <property type="match status" value="1"/>
</dbReference>
<comment type="similarity">
    <text evidence="2">Belongs to the nuclear hormone receptor family. NR1 subfamily.</text>
</comment>
<keyword evidence="10" id="KW-0539">Nucleus</keyword>
<dbReference type="GO" id="GO:0005737">
    <property type="term" value="C:cytoplasm"/>
    <property type="evidence" value="ECO:0007669"/>
    <property type="project" value="UniProtKB-SubCell"/>
</dbReference>
<reference evidence="14" key="1">
    <citation type="submission" date="2017-01" db="EMBL/GenBank/DDBJ databases">
        <title>Cloning of a shrimp (Metapenaeus ensis) cDNA encoding a nuclear receptor superfamily member: an insect homologue of E75 gene.</title>
        <authorList>
            <person name="Xu Y."/>
        </authorList>
    </citation>
    <scope>NUCLEOTIDE SEQUENCE</scope>
</reference>
<dbReference type="FunFam" id="3.30.50.10:FF:000013">
    <property type="entry name" value="Nuclear receptor subfamily 1 group D member 2"/>
    <property type="match status" value="1"/>
</dbReference>
<evidence type="ECO:0000313" key="14">
    <source>
        <dbReference type="EMBL" id="ASJ77187.1"/>
    </source>
</evidence>
<dbReference type="GO" id="GO:0045944">
    <property type="term" value="P:positive regulation of transcription by RNA polymerase II"/>
    <property type="evidence" value="ECO:0007669"/>
    <property type="project" value="TreeGrafter"/>
</dbReference>
<dbReference type="EMBL" id="KY471317">
    <property type="protein sequence ID" value="ASJ77187.1"/>
    <property type="molecule type" value="mRNA"/>
</dbReference>
<accession>A0A220NKM7</accession>
<dbReference type="InterPro" id="IPR001723">
    <property type="entry name" value="Nuclear_hrmn_rcpt"/>
</dbReference>
<keyword evidence="6" id="KW-0805">Transcription regulation</keyword>
<proteinExistence type="evidence at transcript level"/>